<dbReference type="Gene3D" id="2.60.110.10">
    <property type="entry name" value="Thaumatin"/>
    <property type="match status" value="1"/>
</dbReference>
<gene>
    <name evidence="2" type="ORF">K452DRAFT_247970</name>
</gene>
<dbReference type="Pfam" id="PF00314">
    <property type="entry name" value="Thaumatin"/>
    <property type="match status" value="1"/>
</dbReference>
<dbReference type="SUPFAM" id="SSF49870">
    <property type="entry name" value="Osmotin, thaumatin-like protein"/>
    <property type="match status" value="1"/>
</dbReference>
<feature type="signal peptide" evidence="1">
    <location>
        <begin position="1"/>
        <end position="32"/>
    </location>
</feature>
<dbReference type="InterPro" id="IPR001938">
    <property type="entry name" value="Thaumatin"/>
</dbReference>
<keyword evidence="1" id="KW-0732">Signal</keyword>
<dbReference type="Proteomes" id="UP000799438">
    <property type="component" value="Unassembled WGS sequence"/>
</dbReference>
<dbReference type="PROSITE" id="PS51367">
    <property type="entry name" value="THAUMATIN_2"/>
    <property type="match status" value="1"/>
</dbReference>
<dbReference type="EMBL" id="ML995482">
    <property type="protein sequence ID" value="KAF2143421.1"/>
    <property type="molecule type" value="Genomic_DNA"/>
</dbReference>
<dbReference type="OrthoDB" id="430315at2759"/>
<evidence type="ECO:0008006" key="4">
    <source>
        <dbReference type="Google" id="ProtNLM"/>
    </source>
</evidence>
<dbReference type="AlphaFoldDB" id="A0A6A6BLH3"/>
<dbReference type="InterPro" id="IPR037176">
    <property type="entry name" value="Osmotin/thaumatin-like_sf"/>
</dbReference>
<protein>
    <recommendedName>
        <fullName evidence="4">Osmotin, thaumatin-like protein</fullName>
    </recommendedName>
</protein>
<reference evidence="2" key="1">
    <citation type="journal article" date="2020" name="Stud. Mycol.">
        <title>101 Dothideomycetes genomes: a test case for predicting lifestyles and emergence of pathogens.</title>
        <authorList>
            <person name="Haridas S."/>
            <person name="Albert R."/>
            <person name="Binder M."/>
            <person name="Bloem J."/>
            <person name="Labutti K."/>
            <person name="Salamov A."/>
            <person name="Andreopoulos B."/>
            <person name="Baker S."/>
            <person name="Barry K."/>
            <person name="Bills G."/>
            <person name="Bluhm B."/>
            <person name="Cannon C."/>
            <person name="Castanera R."/>
            <person name="Culley D."/>
            <person name="Daum C."/>
            <person name="Ezra D."/>
            <person name="Gonzalez J."/>
            <person name="Henrissat B."/>
            <person name="Kuo A."/>
            <person name="Liang C."/>
            <person name="Lipzen A."/>
            <person name="Lutzoni F."/>
            <person name="Magnuson J."/>
            <person name="Mondo S."/>
            <person name="Nolan M."/>
            <person name="Ohm R."/>
            <person name="Pangilinan J."/>
            <person name="Park H.-J."/>
            <person name="Ramirez L."/>
            <person name="Alfaro M."/>
            <person name="Sun H."/>
            <person name="Tritt A."/>
            <person name="Yoshinaga Y."/>
            <person name="Zwiers L.-H."/>
            <person name="Turgeon B."/>
            <person name="Goodwin S."/>
            <person name="Spatafora J."/>
            <person name="Crous P."/>
            <person name="Grigoriev I."/>
        </authorList>
    </citation>
    <scope>NUCLEOTIDE SEQUENCE</scope>
    <source>
        <strain evidence="2">CBS 121167</strain>
    </source>
</reference>
<dbReference type="PRINTS" id="PR00347">
    <property type="entry name" value="THAUMATIN"/>
</dbReference>
<accession>A0A6A6BLH3</accession>
<dbReference type="RefSeq" id="XP_033399133.1">
    <property type="nucleotide sequence ID" value="XM_033538079.1"/>
</dbReference>
<evidence type="ECO:0000313" key="2">
    <source>
        <dbReference type="EMBL" id="KAF2143421.1"/>
    </source>
</evidence>
<name>A0A6A6BLH3_9PEZI</name>
<keyword evidence="3" id="KW-1185">Reference proteome</keyword>
<dbReference type="PANTHER" id="PTHR31048">
    <property type="entry name" value="OS03G0233200 PROTEIN"/>
    <property type="match status" value="1"/>
</dbReference>
<organism evidence="2 3">
    <name type="scientific">Aplosporella prunicola CBS 121167</name>
    <dbReference type="NCBI Taxonomy" id="1176127"/>
    <lineage>
        <taxon>Eukaryota</taxon>
        <taxon>Fungi</taxon>
        <taxon>Dikarya</taxon>
        <taxon>Ascomycota</taxon>
        <taxon>Pezizomycotina</taxon>
        <taxon>Dothideomycetes</taxon>
        <taxon>Dothideomycetes incertae sedis</taxon>
        <taxon>Botryosphaeriales</taxon>
        <taxon>Aplosporellaceae</taxon>
        <taxon>Aplosporella</taxon>
    </lineage>
</organism>
<evidence type="ECO:0000256" key="1">
    <source>
        <dbReference type="SAM" id="SignalP"/>
    </source>
</evidence>
<sequence length="386" mass="41295">MACEPSNTRHLKGLGALCCSMLLLSNLPVASALHHMKLVAPQRSLKQTDNNTPLIVSNWCSDTIWPGFLTQSGFGPVSSGFALQSGESRNQTVSEDWQGRIWGRTNCTFDDNGNASEDGPTACGSGDCNAKLECVVSGNNPVTLAEFTLDAGDGQTYYDISMVDGYNLPMAIVLQPLGNSSIADLPPNRTNPSCQGTSGMLADKSFNPYDTQQLFLGTNSSYPLPFDRDVTDSQVSSWCPWNLQVNPPEKPGDGVYPYPDDNIQRPAFDPCYSACAKWNKDEDCCVGEHDSPGTCKPSDYSKAAKAICPDAYSYAFDDQTSTFIIPAGAGFEVVFCPSGRSTNILEMAGGGKTNNGGDSMLALGGQRVLGLLLATATNVFFISILF</sequence>
<evidence type="ECO:0000313" key="3">
    <source>
        <dbReference type="Proteomes" id="UP000799438"/>
    </source>
</evidence>
<dbReference type="SMART" id="SM00205">
    <property type="entry name" value="THN"/>
    <property type="match status" value="1"/>
</dbReference>
<feature type="chain" id="PRO_5025692596" description="Osmotin, thaumatin-like protein" evidence="1">
    <location>
        <begin position="33"/>
        <end position="386"/>
    </location>
</feature>
<proteinExistence type="predicted"/>
<dbReference type="GeneID" id="54295575"/>